<dbReference type="SUPFAM" id="SSF63829">
    <property type="entry name" value="Calcium-dependent phosphotriesterase"/>
    <property type="match status" value="1"/>
</dbReference>
<evidence type="ECO:0000313" key="2">
    <source>
        <dbReference type="Proteomes" id="UP000234881"/>
    </source>
</evidence>
<comment type="caution">
    <text evidence="1">The sequence shown here is derived from an EMBL/GenBank/DDBJ whole genome shotgun (WGS) entry which is preliminary data.</text>
</comment>
<accession>A0A2N5XWH2</accession>
<evidence type="ECO:0008006" key="3">
    <source>
        <dbReference type="Google" id="ProtNLM"/>
    </source>
</evidence>
<sequence length="352" mass="38325">MIFDPILDFFRGKAVTIPPMDGAFRPNTELDDAALLCDLAEADNLAILNGDIIATSGNAIYVINPDKTPELLKNFEAPITALAVSPEGQLAVALETGQLLIEGEPIHLLEEIRAITALAYSYNGALWLANGSSEHTCSDWAADLMNKRATGSLWVRHQPSEAFHKMADNLAYPSGLCPLSGGRVVFSESWRHRLMQIDADKNISLLIDHIPGYPARLSPTADGGAILSVFAPRNRLIEFVLQETHYRYDMMATVPREYWIAPALSSGRSFLEPLQCGSIRTMGVHKAWSPARSYGLVVRLGANMNPLTSMHSRANGTRHGVCSAIEHEGRLIIASKGGDCLIEIADTNAKGH</sequence>
<protein>
    <recommendedName>
        <fullName evidence="3">Strictosidine synthase conserved region domain-containing protein</fullName>
    </recommendedName>
</protein>
<evidence type="ECO:0000313" key="1">
    <source>
        <dbReference type="EMBL" id="PLW78768.1"/>
    </source>
</evidence>
<dbReference type="EMBL" id="PKUQ01000001">
    <property type="protein sequence ID" value="PLW78768.1"/>
    <property type="molecule type" value="Genomic_DNA"/>
</dbReference>
<dbReference type="Proteomes" id="UP000234881">
    <property type="component" value="Unassembled WGS sequence"/>
</dbReference>
<dbReference type="OrthoDB" id="8872498at2"/>
<gene>
    <name evidence="1" type="ORF">C0081_00535</name>
</gene>
<dbReference type="RefSeq" id="WP_101531853.1">
    <property type="nucleotide sequence ID" value="NZ_PKUQ01000001.1"/>
</dbReference>
<keyword evidence="2" id="KW-1185">Reference proteome</keyword>
<reference evidence="1 2" key="1">
    <citation type="submission" date="2018-01" db="EMBL/GenBank/DDBJ databases">
        <title>The draft genome sequence of Cohaesibacter sp. H1304.</title>
        <authorList>
            <person name="Wang N.-N."/>
            <person name="Du Z.-J."/>
        </authorList>
    </citation>
    <scope>NUCLEOTIDE SEQUENCE [LARGE SCALE GENOMIC DNA]</scope>
    <source>
        <strain evidence="1 2">H1304</strain>
    </source>
</reference>
<organism evidence="1 2">
    <name type="scientific">Cohaesibacter celericrescens</name>
    <dbReference type="NCBI Taxonomy" id="2067669"/>
    <lineage>
        <taxon>Bacteria</taxon>
        <taxon>Pseudomonadati</taxon>
        <taxon>Pseudomonadota</taxon>
        <taxon>Alphaproteobacteria</taxon>
        <taxon>Hyphomicrobiales</taxon>
        <taxon>Cohaesibacteraceae</taxon>
    </lineage>
</organism>
<proteinExistence type="predicted"/>
<name>A0A2N5XWH2_9HYPH</name>
<dbReference type="AlphaFoldDB" id="A0A2N5XWH2"/>